<dbReference type="GO" id="GO:0005737">
    <property type="term" value="C:cytoplasm"/>
    <property type="evidence" value="ECO:0007669"/>
    <property type="project" value="UniProtKB-SubCell"/>
</dbReference>
<evidence type="ECO:0000256" key="11">
    <source>
        <dbReference type="ARBA" id="ARBA00023159"/>
    </source>
</evidence>
<dbReference type="Gene3D" id="3.40.50.2300">
    <property type="match status" value="1"/>
</dbReference>
<dbReference type="InterPro" id="IPR002078">
    <property type="entry name" value="Sigma_54_int"/>
</dbReference>
<evidence type="ECO:0000256" key="15">
    <source>
        <dbReference type="ARBA" id="ARBA00031910"/>
    </source>
</evidence>
<keyword evidence="13" id="KW-0535">Nitrogen fixation</keyword>
<dbReference type="PROSITE" id="PS00675">
    <property type="entry name" value="SIGMA54_INTERACT_1"/>
    <property type="match status" value="1"/>
</dbReference>
<keyword evidence="3" id="KW-0963">Cytoplasm</keyword>
<evidence type="ECO:0000256" key="13">
    <source>
        <dbReference type="ARBA" id="ARBA00023231"/>
    </source>
</evidence>
<keyword evidence="8" id="KW-0902">Two-component regulatory system</keyword>
<dbReference type="Pfam" id="PF00072">
    <property type="entry name" value="Response_reg"/>
    <property type="match status" value="1"/>
</dbReference>
<dbReference type="PROSITE" id="PS00676">
    <property type="entry name" value="SIGMA54_INTERACT_2"/>
    <property type="match status" value="1"/>
</dbReference>
<dbReference type="PROSITE" id="PS50045">
    <property type="entry name" value="SIGMA54_INTERACT_4"/>
    <property type="match status" value="1"/>
</dbReference>
<feature type="domain" description="Sigma-54 factor interaction" evidence="17">
    <location>
        <begin position="139"/>
        <end position="367"/>
    </location>
</feature>
<evidence type="ECO:0000256" key="8">
    <source>
        <dbReference type="ARBA" id="ARBA00023012"/>
    </source>
</evidence>
<evidence type="ECO:0000256" key="14">
    <source>
        <dbReference type="ARBA" id="ARBA00029881"/>
    </source>
</evidence>
<keyword evidence="5 16" id="KW-0597">Phosphoprotein</keyword>
<keyword evidence="7" id="KW-0067">ATP-binding</keyword>
<evidence type="ECO:0000313" key="19">
    <source>
        <dbReference type="EMBL" id="QJA06536.1"/>
    </source>
</evidence>
<dbReference type="Pfam" id="PF00158">
    <property type="entry name" value="Sigma54_activat"/>
    <property type="match status" value="1"/>
</dbReference>
<evidence type="ECO:0000259" key="17">
    <source>
        <dbReference type="PROSITE" id="PS50045"/>
    </source>
</evidence>
<organism evidence="19 20">
    <name type="scientific">Thermosulfurimonas marina</name>
    <dbReference type="NCBI Taxonomy" id="2047767"/>
    <lineage>
        <taxon>Bacteria</taxon>
        <taxon>Pseudomonadati</taxon>
        <taxon>Thermodesulfobacteriota</taxon>
        <taxon>Thermodesulfobacteria</taxon>
        <taxon>Thermodesulfobacteriales</taxon>
        <taxon>Thermodesulfobacteriaceae</taxon>
        <taxon>Thermosulfurimonas</taxon>
    </lineage>
</organism>
<dbReference type="EMBL" id="CP042909">
    <property type="protein sequence ID" value="QJA06536.1"/>
    <property type="molecule type" value="Genomic_DNA"/>
</dbReference>
<evidence type="ECO:0000256" key="3">
    <source>
        <dbReference type="ARBA" id="ARBA00022490"/>
    </source>
</evidence>
<evidence type="ECO:0000256" key="5">
    <source>
        <dbReference type="ARBA" id="ARBA00022553"/>
    </source>
</evidence>
<keyword evidence="4" id="KW-0678">Repressor</keyword>
<keyword evidence="10" id="KW-0238">DNA-binding</keyword>
<keyword evidence="11" id="KW-0010">Activator</keyword>
<dbReference type="PANTHER" id="PTHR32071:SF95">
    <property type="entry name" value="DNA-BINDING TRANSCRIPTIONAL REGULATOR NTRC"/>
    <property type="match status" value="1"/>
</dbReference>
<keyword evidence="20" id="KW-1185">Reference proteome</keyword>
<dbReference type="CDD" id="cd00009">
    <property type="entry name" value="AAA"/>
    <property type="match status" value="1"/>
</dbReference>
<keyword evidence="12" id="KW-0804">Transcription</keyword>
<dbReference type="InterPro" id="IPR025662">
    <property type="entry name" value="Sigma_54_int_dom_ATP-bd_1"/>
</dbReference>
<dbReference type="SUPFAM" id="SSF52172">
    <property type="entry name" value="CheY-like"/>
    <property type="match status" value="1"/>
</dbReference>
<dbReference type="InterPro" id="IPR058031">
    <property type="entry name" value="AAA_lid_NorR"/>
</dbReference>
<dbReference type="InterPro" id="IPR001789">
    <property type="entry name" value="Sig_transdc_resp-reg_receiver"/>
</dbReference>
<evidence type="ECO:0000256" key="4">
    <source>
        <dbReference type="ARBA" id="ARBA00022491"/>
    </source>
</evidence>
<dbReference type="InterPro" id="IPR009057">
    <property type="entry name" value="Homeodomain-like_sf"/>
</dbReference>
<dbReference type="KEGG" id="tmai:FVE67_06885"/>
<dbReference type="GO" id="GO:0005524">
    <property type="term" value="F:ATP binding"/>
    <property type="evidence" value="ECO:0007669"/>
    <property type="project" value="UniProtKB-KW"/>
</dbReference>
<dbReference type="Pfam" id="PF25601">
    <property type="entry name" value="AAA_lid_14"/>
    <property type="match status" value="1"/>
</dbReference>
<evidence type="ECO:0000256" key="9">
    <source>
        <dbReference type="ARBA" id="ARBA00023015"/>
    </source>
</evidence>
<dbReference type="Pfam" id="PF02954">
    <property type="entry name" value="HTH_8"/>
    <property type="match status" value="1"/>
</dbReference>
<dbReference type="FunFam" id="3.40.50.300:FF:000006">
    <property type="entry name" value="DNA-binding transcriptional regulator NtrC"/>
    <property type="match status" value="1"/>
</dbReference>
<proteinExistence type="predicted"/>
<evidence type="ECO:0000256" key="7">
    <source>
        <dbReference type="ARBA" id="ARBA00022840"/>
    </source>
</evidence>
<evidence type="ECO:0000313" key="20">
    <source>
        <dbReference type="Proteomes" id="UP000501253"/>
    </source>
</evidence>
<evidence type="ECO:0000256" key="10">
    <source>
        <dbReference type="ARBA" id="ARBA00023125"/>
    </source>
</evidence>
<name>A0A6H1WTU2_9BACT</name>
<dbReference type="GO" id="GO:0000160">
    <property type="term" value="P:phosphorelay signal transduction system"/>
    <property type="evidence" value="ECO:0007669"/>
    <property type="project" value="UniProtKB-KW"/>
</dbReference>
<dbReference type="AlphaFoldDB" id="A0A6H1WTU2"/>
<protein>
    <recommendedName>
        <fullName evidence="2">DNA-binding transcriptional regulator NtrC</fullName>
    </recommendedName>
    <alternativeName>
        <fullName evidence="14">Nitrogen regulation protein NR(I)</fullName>
    </alternativeName>
    <alternativeName>
        <fullName evidence="15">Nitrogen regulator I</fullName>
    </alternativeName>
</protein>
<dbReference type="SMART" id="SM00382">
    <property type="entry name" value="AAA"/>
    <property type="match status" value="1"/>
</dbReference>
<dbReference type="InterPro" id="IPR025944">
    <property type="entry name" value="Sigma_54_int_dom_CS"/>
</dbReference>
<evidence type="ECO:0000256" key="12">
    <source>
        <dbReference type="ARBA" id="ARBA00023163"/>
    </source>
</evidence>
<dbReference type="Gene3D" id="3.40.50.300">
    <property type="entry name" value="P-loop containing nucleotide triphosphate hydrolases"/>
    <property type="match status" value="1"/>
</dbReference>
<dbReference type="Gene3D" id="1.10.10.60">
    <property type="entry name" value="Homeodomain-like"/>
    <property type="match status" value="1"/>
</dbReference>
<dbReference type="InterPro" id="IPR002197">
    <property type="entry name" value="HTH_Fis"/>
</dbReference>
<sequence length="462" mass="50984">MAKPLILLIDDDRSIPYALPRALQEYRFLTAENGKTGLSRISPEVSVVLLDLKLPDLSGLEVLKRLKEGYPELPVIVITAFADADSAIEAMRAGAYEYVVKPFDTEELRAVLSRALTSREIESGLCLPCQTGLGEGRQFIGKSRAILEVCKLIGQVASSPAPVLITGESGVGKELVARLIHHYSPRKAQPFVALNCAALPETLIEAELFGYERGAFTGADRAHPGKFEQAHGGTLFLDEVGDMSPALQVKLLRVLEEGTVERLGSSRTRRVDVRVLAATNRDLEALVAEGAFREDLYHRLRVLTIHIPPLRERREDIPILAHYFVEKASRELGKRIFLSQAALERLLAYSWPGNVRELENTLTRAAVLARGSLILPEDIQFPEPRTSGGNAAGLLAYELVERLRKECLEGELYERVLATVEKALLSRVLEETGGNQLRAARLLGINRNTLRAKLQKYGLSGN</sequence>
<feature type="modified residue" description="4-aspartylphosphate" evidence="16">
    <location>
        <position position="51"/>
    </location>
</feature>
<dbReference type="Gene3D" id="1.10.8.60">
    <property type="match status" value="1"/>
</dbReference>
<dbReference type="PROSITE" id="PS00688">
    <property type="entry name" value="SIGMA54_INTERACT_3"/>
    <property type="match status" value="1"/>
</dbReference>
<gene>
    <name evidence="19" type="ORF">FVE67_06885</name>
</gene>
<dbReference type="GO" id="GO:0043565">
    <property type="term" value="F:sequence-specific DNA binding"/>
    <property type="evidence" value="ECO:0007669"/>
    <property type="project" value="InterPro"/>
</dbReference>
<evidence type="ECO:0000256" key="16">
    <source>
        <dbReference type="PROSITE-ProRule" id="PRU00169"/>
    </source>
</evidence>
<evidence type="ECO:0000256" key="6">
    <source>
        <dbReference type="ARBA" id="ARBA00022741"/>
    </source>
</evidence>
<dbReference type="InterPro" id="IPR003593">
    <property type="entry name" value="AAA+_ATPase"/>
</dbReference>
<dbReference type="InterPro" id="IPR027417">
    <property type="entry name" value="P-loop_NTPase"/>
</dbReference>
<evidence type="ECO:0000256" key="1">
    <source>
        <dbReference type="ARBA" id="ARBA00004496"/>
    </source>
</evidence>
<dbReference type="RefSeq" id="WP_168719887.1">
    <property type="nucleotide sequence ID" value="NZ_CP042909.1"/>
</dbReference>
<evidence type="ECO:0000259" key="18">
    <source>
        <dbReference type="PROSITE" id="PS50110"/>
    </source>
</evidence>
<dbReference type="SUPFAM" id="SSF46689">
    <property type="entry name" value="Homeodomain-like"/>
    <property type="match status" value="1"/>
</dbReference>
<comment type="subcellular location">
    <subcellularLocation>
        <location evidence="1">Cytoplasm</location>
    </subcellularLocation>
</comment>
<evidence type="ECO:0000256" key="2">
    <source>
        <dbReference type="ARBA" id="ARBA00019059"/>
    </source>
</evidence>
<dbReference type="SUPFAM" id="SSF52540">
    <property type="entry name" value="P-loop containing nucleoside triphosphate hydrolases"/>
    <property type="match status" value="1"/>
</dbReference>
<feature type="domain" description="Response regulatory" evidence="18">
    <location>
        <begin position="5"/>
        <end position="116"/>
    </location>
</feature>
<dbReference type="InterPro" id="IPR011006">
    <property type="entry name" value="CheY-like_superfamily"/>
</dbReference>
<reference evidence="19 20" key="1">
    <citation type="submission" date="2019-08" db="EMBL/GenBank/DDBJ databases">
        <title>Complete genome sequence of Thermosulfurimonas marina SU872T, an anaerobic thermophilic chemolithoautotrophic bacterium isolated from a shallow marine hydrothermal vent.</title>
        <authorList>
            <person name="Allioux M."/>
            <person name="Jebbar M."/>
            <person name="Slobodkina G."/>
            <person name="Slobodkin A."/>
            <person name="Moalic Y."/>
            <person name="Frolova A."/>
            <person name="Shao Z."/>
            <person name="Alain K."/>
        </authorList>
    </citation>
    <scope>NUCLEOTIDE SEQUENCE [LARGE SCALE GENOMIC DNA]</scope>
    <source>
        <strain evidence="19 20">SU872</strain>
    </source>
</reference>
<dbReference type="InterPro" id="IPR025943">
    <property type="entry name" value="Sigma_54_int_dom_ATP-bd_2"/>
</dbReference>
<dbReference type="PRINTS" id="PR01590">
    <property type="entry name" value="HTHFIS"/>
</dbReference>
<dbReference type="Proteomes" id="UP000501253">
    <property type="component" value="Chromosome"/>
</dbReference>
<keyword evidence="9" id="KW-0805">Transcription regulation</keyword>
<keyword evidence="6" id="KW-0547">Nucleotide-binding</keyword>
<dbReference type="PANTHER" id="PTHR32071">
    <property type="entry name" value="TRANSCRIPTIONAL REGULATORY PROTEIN"/>
    <property type="match status" value="1"/>
</dbReference>
<dbReference type="PROSITE" id="PS50110">
    <property type="entry name" value="RESPONSE_REGULATORY"/>
    <property type="match status" value="1"/>
</dbReference>
<accession>A0A6H1WTU2</accession>
<dbReference type="GO" id="GO:0006355">
    <property type="term" value="P:regulation of DNA-templated transcription"/>
    <property type="evidence" value="ECO:0007669"/>
    <property type="project" value="InterPro"/>
</dbReference>
<dbReference type="SMART" id="SM00448">
    <property type="entry name" value="REC"/>
    <property type="match status" value="1"/>
</dbReference>